<dbReference type="EMBL" id="CP040804">
    <property type="protein sequence ID" value="QEM32750.1"/>
    <property type="molecule type" value="Genomic_DNA"/>
</dbReference>
<name>A0AB37CNN1_STRSL</name>
<sequence>MNRKTYWKDLRKSFSSSKGRVVSIASLMALGSFALVGLKVTTPDMQHTGTSYFTKHQTADLTVTGSYGLNQSDQDLLNQVSSEANIEYGYFKDVVLKDSTDAFRLFSKPKDISTYEIVKGKLPSKQGEIALSSVYQDKYKIGDKISFSEKEGDNGKDVLKEHTFTITGFVHSSEILSSVDLGSSTAGSGELKGYAVVPESSFDSDVYMIARLAYKDVSTANPYTQDYTDKVSKHEDELEKLVKNQPANRLKELKADPQAEIDQQTSQLQTAETELNKKLEQAKASGQDKNPLVQGQLTQAQDEIAEKKGQIKEAQEKLDSITEPSYDVYTRREAPWSEGYVSYETNASVFQNLSNIFPVILYFIAALVTFVTMGRFVEEERIKAGTFKALGYQNKDIIRKFIIYGFVTSMIGTAIGVAAGHILLPTIIYNSYKERILLAPIELHFYPFKTLLAIVLGLLSTVLPAFMVAKRELGEKPAQLLLPKPPTSGSKILLERITPLWNRMSFTQKVTARNIFRYKQRMFMTIFGVCGSIALLFAGLGIRSSIGDLNTRQFPNIIRYDMIVANKDYLDGQEKENIQKLINDSKVKEYLSIHYEMLSKEAGNNNDRQDITTLVVKDKGQETLQHYIKLNNRETGQKLELTDKGIIISEKLADLAGVSVGDELTVQNSQDKDIKLKVAGISEMYMGHFIFMNETTYRNAFGKEASQNATILTLKNHSDKNVEQTASQFMELDGVKGVVQNTTLKAQIKTIVNSLSRVMAVLIGISVLLALVVLFNLTNINVAERIRELSTIKVLGFFDKEVTLYIYRETIYLSIIGILVGFGLGLGLHQYMVEVIPPENIMFNPGLSWLIYAIPTLVVIVILTGLGIFVNQHLKKVNMLEALKSVE</sequence>
<feature type="coiled-coil region" evidence="6">
    <location>
        <begin position="224"/>
        <end position="317"/>
    </location>
</feature>
<keyword evidence="2" id="KW-1003">Cell membrane</keyword>
<dbReference type="InterPro" id="IPR025857">
    <property type="entry name" value="MacB_PCD"/>
</dbReference>
<dbReference type="Proteomes" id="UP000322622">
    <property type="component" value="Chromosome"/>
</dbReference>
<dbReference type="PANTHER" id="PTHR30287">
    <property type="entry name" value="MEMBRANE COMPONENT OF PREDICTED ABC SUPERFAMILY METABOLITE UPTAKE TRANSPORTER"/>
    <property type="match status" value="1"/>
</dbReference>
<dbReference type="Pfam" id="PF02687">
    <property type="entry name" value="FtsX"/>
    <property type="match status" value="2"/>
</dbReference>
<feature type="transmembrane region" description="Helical" evidence="7">
    <location>
        <begin position="21"/>
        <end position="38"/>
    </location>
</feature>
<comment type="subcellular location">
    <subcellularLocation>
        <location evidence="1">Cell membrane</location>
        <topology evidence="1">Multi-pass membrane protein</topology>
    </subcellularLocation>
</comment>
<feature type="domain" description="MacB-like periplasmic core" evidence="9">
    <location>
        <begin position="523"/>
        <end position="719"/>
    </location>
</feature>
<dbReference type="PANTHER" id="PTHR30287:SF1">
    <property type="entry name" value="INNER MEMBRANE PROTEIN"/>
    <property type="match status" value="1"/>
</dbReference>
<dbReference type="GO" id="GO:0005886">
    <property type="term" value="C:plasma membrane"/>
    <property type="evidence" value="ECO:0007669"/>
    <property type="project" value="UniProtKB-SubCell"/>
</dbReference>
<gene>
    <name evidence="10" type="ORF">FHI56_07570</name>
</gene>
<keyword evidence="5 7" id="KW-0472">Membrane</keyword>
<keyword evidence="3 7" id="KW-0812">Transmembrane</keyword>
<dbReference type="InterPro" id="IPR038766">
    <property type="entry name" value="Membrane_comp_ABC_pdt"/>
</dbReference>
<dbReference type="InterPro" id="IPR003838">
    <property type="entry name" value="ABC3_permease_C"/>
</dbReference>
<keyword evidence="6" id="KW-0175">Coiled coil</keyword>
<evidence type="ECO:0000256" key="5">
    <source>
        <dbReference type="ARBA" id="ARBA00023136"/>
    </source>
</evidence>
<feature type="domain" description="ABC3 transporter permease C-terminal" evidence="8">
    <location>
        <begin position="761"/>
        <end position="866"/>
    </location>
</feature>
<evidence type="ECO:0000259" key="8">
    <source>
        <dbReference type="Pfam" id="PF02687"/>
    </source>
</evidence>
<organism evidence="10 11">
    <name type="scientific">Streptococcus salivarius</name>
    <dbReference type="NCBI Taxonomy" id="1304"/>
    <lineage>
        <taxon>Bacteria</taxon>
        <taxon>Bacillati</taxon>
        <taxon>Bacillota</taxon>
        <taxon>Bacilli</taxon>
        <taxon>Lactobacillales</taxon>
        <taxon>Streptococcaceae</taxon>
        <taxon>Streptococcus</taxon>
    </lineage>
</organism>
<evidence type="ECO:0000259" key="9">
    <source>
        <dbReference type="Pfam" id="PF12704"/>
    </source>
</evidence>
<feature type="transmembrane region" description="Helical" evidence="7">
    <location>
        <begin position="522"/>
        <end position="542"/>
    </location>
</feature>
<feature type="transmembrane region" description="Helical" evidence="7">
    <location>
        <begin position="849"/>
        <end position="870"/>
    </location>
</feature>
<feature type="transmembrane region" description="Helical" evidence="7">
    <location>
        <begin position="758"/>
        <end position="777"/>
    </location>
</feature>
<evidence type="ECO:0000256" key="2">
    <source>
        <dbReference type="ARBA" id="ARBA00022475"/>
    </source>
</evidence>
<keyword evidence="4 7" id="KW-1133">Transmembrane helix</keyword>
<feature type="domain" description="ABC3 transporter permease C-terminal" evidence="8">
    <location>
        <begin position="355"/>
        <end position="470"/>
    </location>
</feature>
<evidence type="ECO:0000256" key="1">
    <source>
        <dbReference type="ARBA" id="ARBA00004651"/>
    </source>
</evidence>
<feature type="transmembrane region" description="Helical" evidence="7">
    <location>
        <begin position="356"/>
        <end position="377"/>
    </location>
</feature>
<evidence type="ECO:0000256" key="4">
    <source>
        <dbReference type="ARBA" id="ARBA00022989"/>
    </source>
</evidence>
<dbReference type="Pfam" id="PF12704">
    <property type="entry name" value="MacB_PCD"/>
    <property type="match status" value="1"/>
</dbReference>
<accession>A0AB37CNN1</accession>
<dbReference type="RefSeq" id="WP_045771621.1">
    <property type="nucleotide sequence ID" value="NZ_CP040804.1"/>
</dbReference>
<evidence type="ECO:0000256" key="3">
    <source>
        <dbReference type="ARBA" id="ARBA00022692"/>
    </source>
</evidence>
<protein>
    <submittedName>
        <fullName evidence="10">FtsX-like permease family protein</fullName>
    </submittedName>
</protein>
<reference evidence="10 11" key="1">
    <citation type="submission" date="2019-06" db="EMBL/GenBank/DDBJ databases">
        <title>Complete genome sequence of Streptococcus salivarius LAB813.</title>
        <authorList>
            <person name="Levesque C.M."/>
            <person name="Gong S.-G."/>
            <person name="Dufour D."/>
            <person name="Barbour A."/>
        </authorList>
    </citation>
    <scope>NUCLEOTIDE SEQUENCE [LARGE SCALE GENOMIC DNA]</scope>
    <source>
        <strain evidence="10 11">LAB813</strain>
    </source>
</reference>
<evidence type="ECO:0000256" key="7">
    <source>
        <dbReference type="SAM" id="Phobius"/>
    </source>
</evidence>
<evidence type="ECO:0000256" key="6">
    <source>
        <dbReference type="SAM" id="Coils"/>
    </source>
</evidence>
<feature type="transmembrane region" description="Helical" evidence="7">
    <location>
        <begin position="401"/>
        <end position="428"/>
    </location>
</feature>
<feature type="transmembrane region" description="Helical" evidence="7">
    <location>
        <begin position="448"/>
        <end position="469"/>
    </location>
</feature>
<feature type="transmembrane region" description="Helical" evidence="7">
    <location>
        <begin position="810"/>
        <end position="829"/>
    </location>
</feature>
<proteinExistence type="predicted"/>
<dbReference type="AlphaFoldDB" id="A0AB37CNN1"/>
<evidence type="ECO:0000313" key="11">
    <source>
        <dbReference type="Proteomes" id="UP000322622"/>
    </source>
</evidence>
<evidence type="ECO:0000313" key="10">
    <source>
        <dbReference type="EMBL" id="QEM32750.1"/>
    </source>
</evidence>